<dbReference type="SUPFAM" id="SSF51161">
    <property type="entry name" value="Trimeric LpxA-like enzymes"/>
    <property type="match status" value="1"/>
</dbReference>
<dbReference type="InterPro" id="IPR011004">
    <property type="entry name" value="Trimer_LpxA-like_sf"/>
</dbReference>
<protein>
    <recommendedName>
        <fullName evidence="2">serine O-acetyltransferase</fullName>
        <ecNumber evidence="2">2.3.1.30</ecNumber>
    </recommendedName>
</protein>
<evidence type="ECO:0000256" key="4">
    <source>
        <dbReference type="ARBA" id="ARBA00022679"/>
    </source>
</evidence>
<name>A0ABU5Z8A2_9FLAO</name>
<gene>
    <name evidence="7" type="primary">epsC</name>
    <name evidence="7" type="ORF">VJJ08_04705</name>
</gene>
<dbReference type="EC" id="2.3.1.30" evidence="2"/>
<evidence type="ECO:0000313" key="7">
    <source>
        <dbReference type="EMBL" id="MEB3074603.1"/>
    </source>
</evidence>
<dbReference type="InterPro" id="IPR053376">
    <property type="entry name" value="Serine_acetyltransferase"/>
</dbReference>
<dbReference type="Gene3D" id="1.10.3130.10">
    <property type="entry name" value="serine acetyltransferase, domain 1"/>
    <property type="match status" value="1"/>
</dbReference>
<dbReference type="InterPro" id="IPR001451">
    <property type="entry name" value="Hexapep"/>
</dbReference>
<dbReference type="Pfam" id="PF00132">
    <property type="entry name" value="Hexapep"/>
    <property type="match status" value="1"/>
</dbReference>
<dbReference type="NCBIfam" id="NF041874">
    <property type="entry name" value="EPS_EpsC"/>
    <property type="match status" value="1"/>
</dbReference>
<dbReference type="CDD" id="cd03354">
    <property type="entry name" value="LbH_SAT"/>
    <property type="match status" value="1"/>
</dbReference>
<keyword evidence="5" id="KW-0012">Acyltransferase</keyword>
<evidence type="ECO:0000256" key="3">
    <source>
        <dbReference type="ARBA" id="ARBA00022605"/>
    </source>
</evidence>
<organism evidence="7 8">
    <name type="scientific">Capnocytophaga gingivalis</name>
    <dbReference type="NCBI Taxonomy" id="1017"/>
    <lineage>
        <taxon>Bacteria</taxon>
        <taxon>Pseudomonadati</taxon>
        <taxon>Bacteroidota</taxon>
        <taxon>Flavobacteriia</taxon>
        <taxon>Flavobacteriales</taxon>
        <taxon>Flavobacteriaceae</taxon>
        <taxon>Capnocytophaga</taxon>
    </lineage>
</organism>
<evidence type="ECO:0000313" key="8">
    <source>
        <dbReference type="Proteomes" id="UP001311730"/>
    </source>
</evidence>
<dbReference type="EMBL" id="JAYKBW010000004">
    <property type="protein sequence ID" value="MEB3074603.1"/>
    <property type="molecule type" value="Genomic_DNA"/>
</dbReference>
<dbReference type="RefSeq" id="WP_314679753.1">
    <property type="nucleotide sequence ID" value="NZ_JAYKBW010000004.1"/>
</dbReference>
<evidence type="ECO:0000256" key="1">
    <source>
        <dbReference type="ARBA" id="ARBA00007274"/>
    </source>
</evidence>
<dbReference type="Gene3D" id="2.160.10.10">
    <property type="entry name" value="Hexapeptide repeat proteins"/>
    <property type="match status" value="1"/>
</dbReference>
<comment type="caution">
    <text evidence="7">The sequence shown here is derived from an EMBL/GenBank/DDBJ whole genome shotgun (WGS) entry which is preliminary data.</text>
</comment>
<evidence type="ECO:0000256" key="5">
    <source>
        <dbReference type="ARBA" id="ARBA00023315"/>
    </source>
</evidence>
<dbReference type="PANTHER" id="PTHR42811">
    <property type="entry name" value="SERINE ACETYLTRANSFERASE"/>
    <property type="match status" value="1"/>
</dbReference>
<keyword evidence="8" id="KW-1185">Reference proteome</keyword>
<reference evidence="7 8" key="1">
    <citation type="submission" date="2023-12" db="EMBL/GenBank/DDBJ databases">
        <title>Genomic sequences of Capnocytophaga and Parvimonas strains.</title>
        <authorList>
            <person name="Watt R.M."/>
            <person name="Wang M."/>
            <person name="Yang T."/>
            <person name="Tong W.M."/>
        </authorList>
    </citation>
    <scope>NUCLEOTIDE SEQUENCE [LARGE SCALE GENOMIC DNA]</scope>
    <source>
        <strain evidence="7 8">CCUG 13096</strain>
    </source>
</reference>
<keyword evidence="4" id="KW-0808">Transferase</keyword>
<proteinExistence type="inferred from homology"/>
<sequence>MEKTLTELILEQRSYLKNTFPKKKAEDFVDALYRLLFNLDSITCESSYEIEQRLRGKRLELSEIVYDYLKETEITEQQTKQFFTSITQIYPLLLCDARAILGNDPAAQNLEEVYMSYPGFYAIAIHRLAHQLWQQGLKLLARVWSEYAHSRTGIDIHPAAQIGKNFCIDHGTGIVIGETCVIGDNVKIYQGVTLGALSVTKDKMNTDRHPKIGDNVVIYSGATILGNSQIGHDSTIGGNVWLTESIEPYTVIYYKSEMITKQKNLSPEPIFFHI</sequence>
<dbReference type="InterPro" id="IPR045304">
    <property type="entry name" value="LbH_SAT"/>
</dbReference>
<evidence type="ECO:0000256" key="2">
    <source>
        <dbReference type="ARBA" id="ARBA00013266"/>
    </source>
</evidence>
<dbReference type="Proteomes" id="UP001311730">
    <property type="component" value="Unassembled WGS sequence"/>
</dbReference>
<keyword evidence="3" id="KW-0028">Amino-acid biosynthesis</keyword>
<comment type="catalytic activity">
    <reaction evidence="6">
        <text>L-serine + acetyl-CoA = O-acetyl-L-serine + CoA</text>
        <dbReference type="Rhea" id="RHEA:24560"/>
        <dbReference type="ChEBI" id="CHEBI:33384"/>
        <dbReference type="ChEBI" id="CHEBI:57287"/>
        <dbReference type="ChEBI" id="CHEBI:57288"/>
        <dbReference type="ChEBI" id="CHEBI:58340"/>
        <dbReference type="EC" id="2.3.1.30"/>
    </reaction>
</comment>
<dbReference type="InterPro" id="IPR042122">
    <property type="entry name" value="Ser_AcTrfase_N_sf"/>
</dbReference>
<accession>A0ABU5Z8A2</accession>
<evidence type="ECO:0000256" key="6">
    <source>
        <dbReference type="ARBA" id="ARBA00049486"/>
    </source>
</evidence>
<comment type="similarity">
    <text evidence="1">Belongs to the transferase hexapeptide repeat family.</text>
</comment>